<evidence type="ECO:0000313" key="3">
    <source>
        <dbReference type="Proteomes" id="UP000324222"/>
    </source>
</evidence>
<keyword evidence="3" id="KW-1185">Reference proteome</keyword>
<dbReference type="EMBL" id="VSRR010021454">
    <property type="protein sequence ID" value="MPC63951.1"/>
    <property type="molecule type" value="Genomic_DNA"/>
</dbReference>
<dbReference type="Proteomes" id="UP000324222">
    <property type="component" value="Unassembled WGS sequence"/>
</dbReference>
<dbReference type="OrthoDB" id="6430887at2759"/>
<organism evidence="2 3">
    <name type="scientific">Portunus trituberculatus</name>
    <name type="common">Swimming crab</name>
    <name type="synonym">Neptunus trituberculatus</name>
    <dbReference type="NCBI Taxonomy" id="210409"/>
    <lineage>
        <taxon>Eukaryota</taxon>
        <taxon>Metazoa</taxon>
        <taxon>Ecdysozoa</taxon>
        <taxon>Arthropoda</taxon>
        <taxon>Crustacea</taxon>
        <taxon>Multicrustacea</taxon>
        <taxon>Malacostraca</taxon>
        <taxon>Eumalacostraca</taxon>
        <taxon>Eucarida</taxon>
        <taxon>Decapoda</taxon>
        <taxon>Pleocyemata</taxon>
        <taxon>Brachyura</taxon>
        <taxon>Eubrachyura</taxon>
        <taxon>Portunoidea</taxon>
        <taxon>Portunidae</taxon>
        <taxon>Portuninae</taxon>
        <taxon>Portunus</taxon>
    </lineage>
</organism>
<dbReference type="AlphaFoldDB" id="A0A5B7GUL0"/>
<accession>A0A5B7GUL0</accession>
<dbReference type="PANTHER" id="PTHR47018">
    <property type="entry name" value="CXC DOMAIN-CONTAINING PROTEIN-RELATED"/>
    <property type="match status" value="1"/>
</dbReference>
<gene>
    <name evidence="2" type="ORF">E2C01_058059</name>
</gene>
<protein>
    <submittedName>
        <fullName evidence="2">Uncharacterized protein</fullName>
    </submittedName>
</protein>
<dbReference type="PANTHER" id="PTHR47018:SF2">
    <property type="entry name" value="TESMIN_TSO1-LIKE CXC DOMAIN-CONTAINING PROTEIN"/>
    <property type="match status" value="1"/>
</dbReference>
<evidence type="ECO:0000256" key="1">
    <source>
        <dbReference type="SAM" id="MobiDB-lite"/>
    </source>
</evidence>
<evidence type="ECO:0000313" key="2">
    <source>
        <dbReference type="EMBL" id="MPC63951.1"/>
    </source>
</evidence>
<feature type="region of interest" description="Disordered" evidence="1">
    <location>
        <begin position="75"/>
        <end position="101"/>
    </location>
</feature>
<reference evidence="2 3" key="1">
    <citation type="submission" date="2019-05" db="EMBL/GenBank/DDBJ databases">
        <title>Another draft genome of Portunus trituberculatus and its Hox gene families provides insights of decapod evolution.</title>
        <authorList>
            <person name="Jeong J.-H."/>
            <person name="Song I."/>
            <person name="Kim S."/>
            <person name="Choi T."/>
            <person name="Kim D."/>
            <person name="Ryu S."/>
            <person name="Kim W."/>
        </authorList>
    </citation>
    <scope>NUCLEOTIDE SEQUENCE [LARGE SCALE GENOMIC DNA]</scope>
    <source>
        <tissue evidence="2">Muscle</tissue>
    </source>
</reference>
<name>A0A5B7GUL0_PORTR</name>
<comment type="caution">
    <text evidence="2">The sequence shown here is derived from an EMBL/GenBank/DDBJ whole genome shotgun (WGS) entry which is preliminary data.</text>
</comment>
<proteinExistence type="predicted"/>
<sequence>MAECYFKLMGSCSEPKSQVLTNAGRDRIQSIINASIKRGDTLPTDLEFNIRENSDFTVQCHRSCVSSYTSKHKIGRALQKQQKSPSEQPPAKRTRRSQSQSEFTFQTHCIFCGEKCAEQKDYRNPGRWRPVSRCRTIGSTDKNFKETIFQVCRDRNDQWAKDVELRVLGAVSDLHAADARYHRDCRPSFMGPKSLKTESKPQKDPAFSRLVTYMESDMSKLWASTEVHKQYTDDGGIQLQRRNLVDALGKHFGERLLLLSCKGLATLLVFRSRASELVHLEDDSDDNEHAIKTVASLIVQEAKTIDLDSKTFCTRINEQIALTESVIDNYDANISSLSGLKSTHALAMLMCQSQADPATNEEDEEHRIPRVSKANMKLPDDETNIHHYNGLKHPGMLDVPPLTPEAQGRLQVWQNISLKRAQELDLQFLKSVTSNDNVAEYGGHITKVAREQNHTVRPATTTRYRPLIDLKPSDPSTIKTALVEVQALTSYCGQNFVSITADQQLYKVILDNIWSSPELFGNIYPRLGGFHTVMSFCGCVSKLMMDSGLPDILKTTFGGVEKMLSGKKYPQNIWKPG</sequence>